<dbReference type="GeneID" id="4619751"/>
<dbReference type="SMART" id="SM00479">
    <property type="entry name" value="EXOIII"/>
    <property type="match status" value="1"/>
</dbReference>
<dbReference type="FunFam" id="3.30.420.10:FF:000003">
    <property type="entry name" value="Oligoribonuclease"/>
    <property type="match status" value="1"/>
</dbReference>
<dbReference type="RefSeq" id="NP_983619.1">
    <property type="nucleotide sequence ID" value="NM_208972.1"/>
</dbReference>
<keyword evidence="3" id="KW-0378">Hydrolase</keyword>
<dbReference type="GO" id="GO:0005739">
    <property type="term" value="C:mitochondrion"/>
    <property type="evidence" value="ECO:0000318"/>
    <property type="project" value="GO_Central"/>
</dbReference>
<dbReference type="OrthoDB" id="270189at2759"/>
<gene>
    <name evidence="6" type="ORF">AGOS_ACR217C</name>
</gene>
<reference evidence="7" key="2">
    <citation type="journal article" date="2013" name="G3 (Bethesda)">
        <title>Genomes of Ashbya fungi isolated from insects reveal four mating-type loci, numerous translocations, lack of transposons, and distinct gene duplications.</title>
        <authorList>
            <person name="Dietrich F.S."/>
            <person name="Voegeli S."/>
            <person name="Kuo S."/>
            <person name="Philippsen P."/>
        </authorList>
    </citation>
    <scope>GENOME REANNOTATION</scope>
    <source>
        <strain evidence="7">ATCC 10895 / CBS 109.51 / FGSC 9923 / NRRL Y-1056</strain>
    </source>
</reference>
<evidence type="ECO:0000256" key="3">
    <source>
        <dbReference type="ARBA" id="ARBA00022801"/>
    </source>
</evidence>
<organism evidence="6 7">
    <name type="scientific">Eremothecium gossypii (strain ATCC 10895 / CBS 109.51 / FGSC 9923 / NRRL Y-1056)</name>
    <name type="common">Yeast</name>
    <name type="synonym">Ashbya gossypii</name>
    <dbReference type="NCBI Taxonomy" id="284811"/>
    <lineage>
        <taxon>Eukaryota</taxon>
        <taxon>Fungi</taxon>
        <taxon>Dikarya</taxon>
        <taxon>Ascomycota</taxon>
        <taxon>Saccharomycotina</taxon>
        <taxon>Saccharomycetes</taxon>
        <taxon>Saccharomycetales</taxon>
        <taxon>Saccharomycetaceae</taxon>
        <taxon>Eremothecium</taxon>
    </lineage>
</organism>
<dbReference type="PANTHER" id="PTHR11046:SF0">
    <property type="entry name" value="OLIGORIBONUCLEASE, MITOCHONDRIAL"/>
    <property type="match status" value="1"/>
</dbReference>
<keyword evidence="7" id="KW-1185">Reference proteome</keyword>
<dbReference type="PANTHER" id="PTHR11046">
    <property type="entry name" value="OLIGORIBONUCLEASE, MITOCHONDRIAL"/>
    <property type="match status" value="1"/>
</dbReference>
<accession>Q75BQ4</accession>
<dbReference type="FunCoup" id="Q75BQ4">
    <property type="interactions" value="793"/>
</dbReference>
<dbReference type="NCBIfam" id="NF003765">
    <property type="entry name" value="PRK05359.1"/>
    <property type="match status" value="1"/>
</dbReference>
<evidence type="ECO:0000256" key="1">
    <source>
        <dbReference type="ARBA" id="ARBA00009921"/>
    </source>
</evidence>
<reference evidence="6 7" key="1">
    <citation type="journal article" date="2004" name="Science">
        <title>The Ashbya gossypii genome as a tool for mapping the ancient Saccharomyces cerevisiae genome.</title>
        <authorList>
            <person name="Dietrich F.S."/>
            <person name="Voegeli S."/>
            <person name="Brachat S."/>
            <person name="Lerch A."/>
            <person name="Gates K."/>
            <person name="Steiner S."/>
            <person name="Mohr C."/>
            <person name="Pohlmann R."/>
            <person name="Luedi P."/>
            <person name="Choi S."/>
            <person name="Wing R.A."/>
            <person name="Flavier A."/>
            <person name="Gaffney T.D."/>
            <person name="Philippsen P."/>
        </authorList>
    </citation>
    <scope>NUCLEOTIDE SEQUENCE [LARGE SCALE GENOMIC DNA]</scope>
    <source>
        <strain evidence="7">ATCC 10895 / CBS 109.51 / FGSC 9923 / NRRL Y-1056</strain>
    </source>
</reference>
<dbReference type="eggNOG" id="KOG3242">
    <property type="taxonomic scope" value="Eukaryota"/>
</dbReference>
<comment type="similarity">
    <text evidence="1">Belongs to the oligoribonuclease family.</text>
</comment>
<proteinExistence type="inferred from homology"/>
<evidence type="ECO:0000256" key="4">
    <source>
        <dbReference type="ARBA" id="ARBA00022839"/>
    </source>
</evidence>
<dbReference type="HOGENOM" id="CLU_064761_0_2_1"/>
<evidence type="ECO:0000313" key="6">
    <source>
        <dbReference type="EMBL" id="AAS51443.1"/>
    </source>
</evidence>
<dbReference type="STRING" id="284811.Q75BQ4"/>
<dbReference type="KEGG" id="ago:AGOS_ACR217C"/>
<dbReference type="Proteomes" id="UP000000591">
    <property type="component" value="Chromosome III"/>
</dbReference>
<feature type="domain" description="Exonuclease" evidence="5">
    <location>
        <begin position="32"/>
        <end position="207"/>
    </location>
</feature>
<dbReference type="SUPFAM" id="SSF53098">
    <property type="entry name" value="Ribonuclease H-like"/>
    <property type="match status" value="1"/>
</dbReference>
<dbReference type="GO" id="GO:0003676">
    <property type="term" value="F:nucleic acid binding"/>
    <property type="evidence" value="ECO:0007669"/>
    <property type="project" value="InterPro"/>
</dbReference>
<protein>
    <submittedName>
        <fullName evidence="6">ACR217Cp</fullName>
    </submittedName>
</protein>
<dbReference type="AlphaFoldDB" id="Q75BQ4"/>
<keyword evidence="4" id="KW-0269">Exonuclease</keyword>
<dbReference type="InterPro" id="IPR013520">
    <property type="entry name" value="Ribonucl_H"/>
</dbReference>
<dbReference type="EMBL" id="AE016816">
    <property type="protein sequence ID" value="AAS51443.1"/>
    <property type="molecule type" value="Genomic_DNA"/>
</dbReference>
<dbReference type="InterPro" id="IPR022894">
    <property type="entry name" value="Oligoribonuclease"/>
</dbReference>
<dbReference type="CDD" id="cd06135">
    <property type="entry name" value="Orn"/>
    <property type="match status" value="1"/>
</dbReference>
<dbReference type="Pfam" id="PF00929">
    <property type="entry name" value="RNase_T"/>
    <property type="match status" value="1"/>
</dbReference>
<evidence type="ECO:0000313" key="7">
    <source>
        <dbReference type="Proteomes" id="UP000000591"/>
    </source>
</evidence>
<dbReference type="InParanoid" id="Q75BQ4"/>
<dbReference type="InterPro" id="IPR012337">
    <property type="entry name" value="RNaseH-like_sf"/>
</dbReference>
<dbReference type="GO" id="GO:0000175">
    <property type="term" value="F:3'-5'-RNA exonuclease activity"/>
    <property type="evidence" value="ECO:0000318"/>
    <property type="project" value="GO_Central"/>
</dbReference>
<evidence type="ECO:0000256" key="2">
    <source>
        <dbReference type="ARBA" id="ARBA00022722"/>
    </source>
</evidence>
<dbReference type="InterPro" id="IPR036397">
    <property type="entry name" value="RNaseH_sf"/>
</dbReference>
<keyword evidence="2" id="KW-0540">Nuclease</keyword>
<evidence type="ECO:0000259" key="5">
    <source>
        <dbReference type="SMART" id="SM00479"/>
    </source>
</evidence>
<dbReference type="Gene3D" id="3.30.420.10">
    <property type="entry name" value="Ribonuclease H-like superfamily/Ribonuclease H"/>
    <property type="match status" value="1"/>
</dbReference>
<name>Q75BQ4_EREGS</name>
<dbReference type="OMA" id="AFFHYRN"/>
<sequence>MLRLRRQLRRICLSRPARRANPYLAPGELYKPIVWIDCEMTGLDHTSDHIIEVCCLVTDGHLNPVDDGYESVVHASAAALAAMDAWCTQHHGASGLTARALACPKSAAQVEAELLAYIRRLVPRPGRAVLAGNSVHMDRLFMLRDFPAVVAHLSHRIIDVSSLAEVCARHNPALHAATPRKRAAHTARADILESIAQLRWYRAHYLVPPEMTCTSADDPASPTPT</sequence>